<dbReference type="InterPro" id="IPR023214">
    <property type="entry name" value="HAD_sf"/>
</dbReference>
<dbReference type="InterPro" id="IPR023198">
    <property type="entry name" value="PGP-like_dom2"/>
</dbReference>
<gene>
    <name evidence="5" type="ORF">HMPREF0357_10604</name>
</gene>
<dbReference type="GO" id="GO:0016791">
    <property type="term" value="F:phosphatase activity"/>
    <property type="evidence" value="ECO:0007669"/>
    <property type="project" value="TreeGrafter"/>
</dbReference>
<dbReference type="Gene3D" id="1.10.150.240">
    <property type="entry name" value="Putative phosphatase, domain 2"/>
    <property type="match status" value="1"/>
</dbReference>
<keyword evidence="3 5" id="KW-0378">Hydrolase</keyword>
<sequence>MTTFIFDMDDTIYDQIIPFTKALEDSGLINIEDVQSLYIKSRSYSDAVFDATQNGTMTNLDMRRFRIQKPLEDLGIIIGNEQADFFQERYAYYLDRLELHPSIHDLFTILAKRDIPFYILTNGPSEHQWKKIKALRLEKYLPTHRIIVSGDIGHYKPSREIFRAIEAQQEGPLTMIGDSLPNDVIGAKNAGWEAVWFNHRRREGTYEGLTLFSFSQIKAYVLNSI</sequence>
<evidence type="ECO:0000313" key="6">
    <source>
        <dbReference type="Proteomes" id="UP000003028"/>
    </source>
</evidence>
<protein>
    <submittedName>
        <fullName evidence="5">HAD hydrolase, family IA, variant 1</fullName>
    </submittedName>
</protein>
<evidence type="ECO:0000256" key="4">
    <source>
        <dbReference type="ARBA" id="ARBA00022842"/>
    </source>
</evidence>
<comment type="cofactor">
    <cofactor evidence="1">
        <name>Mg(2+)</name>
        <dbReference type="ChEBI" id="CHEBI:18420"/>
    </cofactor>
</comment>
<dbReference type="Gene3D" id="3.40.50.1000">
    <property type="entry name" value="HAD superfamily/HAD-like"/>
    <property type="match status" value="1"/>
</dbReference>
<dbReference type="GO" id="GO:0044281">
    <property type="term" value="P:small molecule metabolic process"/>
    <property type="evidence" value="ECO:0007669"/>
    <property type="project" value="UniProtKB-ARBA"/>
</dbReference>
<evidence type="ECO:0000256" key="2">
    <source>
        <dbReference type="ARBA" id="ARBA00022723"/>
    </source>
</evidence>
<evidence type="ECO:0000256" key="1">
    <source>
        <dbReference type="ARBA" id="ARBA00001946"/>
    </source>
</evidence>
<organism evidence="5 6">
    <name type="scientific">Erysipelothrix rhusiopathiae ATCC 19414</name>
    <dbReference type="NCBI Taxonomy" id="525280"/>
    <lineage>
        <taxon>Bacteria</taxon>
        <taxon>Bacillati</taxon>
        <taxon>Bacillota</taxon>
        <taxon>Erysipelotrichia</taxon>
        <taxon>Erysipelotrichales</taxon>
        <taxon>Erysipelotrichaceae</taxon>
        <taxon>Erysipelothrix</taxon>
    </lineage>
</organism>
<reference evidence="5" key="1">
    <citation type="submission" date="2011-01" db="EMBL/GenBank/DDBJ databases">
        <authorList>
            <person name="Muzny D."/>
            <person name="Qin X."/>
            <person name="Buhay C."/>
            <person name="Dugan-Rocha S."/>
            <person name="Ding Y."/>
            <person name="Chen G."/>
            <person name="Hawes A."/>
            <person name="Holder M."/>
            <person name="Jhangiani S."/>
            <person name="Johnson A."/>
            <person name="Khan Z."/>
            <person name="Li Z."/>
            <person name="Liu W."/>
            <person name="Liu X."/>
            <person name="Perez L."/>
            <person name="Shen H."/>
            <person name="Wang Q."/>
            <person name="Watt J."/>
            <person name="Xi L."/>
            <person name="Xin Y."/>
            <person name="Zhou J."/>
            <person name="Deng J."/>
            <person name="Jiang H."/>
            <person name="Liu Y."/>
            <person name="Qu J."/>
            <person name="Song X.-Z."/>
            <person name="Zhang L."/>
            <person name="Villasana D."/>
            <person name="Johnson A."/>
            <person name="Liu J."/>
            <person name="Liyanage D."/>
            <person name="Lorensuhewa L."/>
            <person name="Robinson T."/>
            <person name="Song A."/>
            <person name="Song B.-B."/>
            <person name="Dinh H."/>
            <person name="Thornton R."/>
            <person name="Coyle M."/>
            <person name="Francisco L."/>
            <person name="Jackson L."/>
            <person name="Javaid M."/>
            <person name="Korchina V."/>
            <person name="Kovar C."/>
            <person name="Mata R."/>
            <person name="Mathew T."/>
            <person name="Ngo R."/>
            <person name="Nguyen L."/>
            <person name="Nguyen N."/>
            <person name="Okwuonu G."/>
            <person name="Ongeri F."/>
            <person name="Pham C."/>
            <person name="Simmons D."/>
            <person name="Wilczek-Boney K."/>
            <person name="Hale W."/>
            <person name="Jakkamsetti A."/>
            <person name="Pham P."/>
            <person name="Ruth R."/>
            <person name="San Lucas F."/>
            <person name="Warren J."/>
            <person name="Zhang J."/>
            <person name="Zhao Z."/>
            <person name="Zhou C."/>
            <person name="Zhu D."/>
            <person name="Lee S."/>
            <person name="Bess C."/>
            <person name="Blankenburg K."/>
            <person name="Forbes L."/>
            <person name="Fu Q."/>
            <person name="Gubbala S."/>
            <person name="Hirani K."/>
            <person name="Jayaseelan J.C."/>
            <person name="Lara F."/>
            <person name="Munidasa M."/>
            <person name="Palculict T."/>
            <person name="Patil S."/>
            <person name="Pu L.-L."/>
            <person name="Saada N."/>
            <person name="Tang L."/>
            <person name="Weissenberger G."/>
            <person name="Zhu Y."/>
            <person name="Hemphill L."/>
            <person name="Shang Y."/>
            <person name="Youmans B."/>
            <person name="Ayvaz T."/>
            <person name="Ross M."/>
            <person name="Santibanez J."/>
            <person name="Aqrawi P."/>
            <person name="Gross S."/>
            <person name="Joshi V."/>
            <person name="Fowler G."/>
            <person name="Nazareth L."/>
            <person name="Reid J."/>
            <person name="Worley K."/>
            <person name="Petrosino J."/>
            <person name="Highlander S."/>
            <person name="Gibbs R."/>
        </authorList>
    </citation>
    <scope>NUCLEOTIDE SEQUENCE [LARGE SCALE GENOMIC DNA]</scope>
    <source>
        <strain evidence="5">ATCC 19414</strain>
    </source>
</reference>
<dbReference type="InterPro" id="IPR051400">
    <property type="entry name" value="HAD-like_hydrolase"/>
</dbReference>
<dbReference type="SFLD" id="SFLDS00003">
    <property type="entry name" value="Haloacid_Dehalogenase"/>
    <property type="match status" value="1"/>
</dbReference>
<dbReference type="PANTHER" id="PTHR46470:SF2">
    <property type="entry name" value="GLYCERALDEHYDE 3-PHOSPHATE PHOSPHATASE"/>
    <property type="match status" value="1"/>
</dbReference>
<dbReference type="NCBIfam" id="TIGR01549">
    <property type="entry name" value="HAD-SF-IA-v1"/>
    <property type="match status" value="1"/>
</dbReference>
<dbReference type="Pfam" id="PF00702">
    <property type="entry name" value="Hydrolase"/>
    <property type="match status" value="1"/>
</dbReference>
<keyword evidence="6" id="KW-1185">Reference proteome</keyword>
<dbReference type="InterPro" id="IPR036412">
    <property type="entry name" value="HAD-like_sf"/>
</dbReference>
<keyword evidence="2" id="KW-0479">Metal-binding</keyword>
<dbReference type="GO" id="GO:0046872">
    <property type="term" value="F:metal ion binding"/>
    <property type="evidence" value="ECO:0007669"/>
    <property type="project" value="UniProtKB-KW"/>
</dbReference>
<dbReference type="InterPro" id="IPR006439">
    <property type="entry name" value="HAD-SF_hydro_IA"/>
</dbReference>
<name>E7FWG6_ERYRH</name>
<dbReference type="AlphaFoldDB" id="E7FWG6"/>
<comment type="caution">
    <text evidence="5">The sequence shown here is derived from an EMBL/GenBank/DDBJ whole genome shotgun (WGS) entry which is preliminary data.</text>
</comment>
<keyword evidence="4" id="KW-0460">Magnesium</keyword>
<dbReference type="Proteomes" id="UP000003028">
    <property type="component" value="Unassembled WGS sequence"/>
</dbReference>
<evidence type="ECO:0000256" key="3">
    <source>
        <dbReference type="ARBA" id="ARBA00022801"/>
    </source>
</evidence>
<evidence type="ECO:0000313" key="5">
    <source>
        <dbReference type="EMBL" id="EFY08498.1"/>
    </source>
</evidence>
<accession>E7FWG6</accession>
<dbReference type="PANTHER" id="PTHR46470">
    <property type="entry name" value="N-ACYLNEURAMINATE-9-PHOSPHATASE"/>
    <property type="match status" value="1"/>
</dbReference>
<dbReference type="EMBL" id="ACLK02000002">
    <property type="protein sequence ID" value="EFY08498.1"/>
    <property type="molecule type" value="Genomic_DNA"/>
</dbReference>
<proteinExistence type="predicted"/>
<dbReference type="STRING" id="1648.A2I91_00030"/>
<dbReference type="SFLD" id="SFLDG01129">
    <property type="entry name" value="C1.5:_HAD__Beta-PGM__Phosphata"/>
    <property type="match status" value="1"/>
</dbReference>
<dbReference type="SUPFAM" id="SSF56784">
    <property type="entry name" value="HAD-like"/>
    <property type="match status" value="1"/>
</dbReference>
<dbReference type="RefSeq" id="WP_003774052.1">
    <property type="nucleotide sequence ID" value="NZ_ACLK02000002.1"/>
</dbReference>
<dbReference type="OrthoDB" id="25198at2"/>